<evidence type="ECO:0000313" key="2">
    <source>
        <dbReference type="EMBL" id="QEG21111.1"/>
    </source>
</evidence>
<dbReference type="AlphaFoldDB" id="A0A5B9PDK2"/>
<accession>A0A5B9PDK2</accession>
<organism evidence="2 3">
    <name type="scientific">Mariniblastus fucicola</name>
    <dbReference type="NCBI Taxonomy" id="980251"/>
    <lineage>
        <taxon>Bacteria</taxon>
        <taxon>Pseudomonadati</taxon>
        <taxon>Planctomycetota</taxon>
        <taxon>Planctomycetia</taxon>
        <taxon>Pirellulales</taxon>
        <taxon>Pirellulaceae</taxon>
        <taxon>Mariniblastus</taxon>
    </lineage>
</organism>
<proteinExistence type="predicted"/>
<dbReference type="KEGG" id="mff:MFFC18_09640"/>
<dbReference type="Proteomes" id="UP000322214">
    <property type="component" value="Chromosome"/>
</dbReference>
<protein>
    <submittedName>
        <fullName evidence="2">Uncharacterized protein</fullName>
    </submittedName>
</protein>
<gene>
    <name evidence="2" type="ORF">MFFC18_09640</name>
</gene>
<evidence type="ECO:0000313" key="3">
    <source>
        <dbReference type="Proteomes" id="UP000322214"/>
    </source>
</evidence>
<evidence type="ECO:0000256" key="1">
    <source>
        <dbReference type="SAM" id="MobiDB-lite"/>
    </source>
</evidence>
<dbReference type="EMBL" id="CP042912">
    <property type="protein sequence ID" value="QEG21111.1"/>
    <property type="molecule type" value="Genomic_DNA"/>
</dbReference>
<feature type="region of interest" description="Disordered" evidence="1">
    <location>
        <begin position="1"/>
        <end position="22"/>
    </location>
</feature>
<sequence>MLSRSLPTPPVVSNNPQDDQARHTSFEIFSRRSTAGLTLNVVSTFYPMRSRAACEGASVSVTHLLFTPVQMRFLIAASSENYLHYQVCETANCGPQ</sequence>
<name>A0A5B9PDK2_9BACT</name>
<keyword evidence="3" id="KW-1185">Reference proteome</keyword>
<reference evidence="2 3" key="1">
    <citation type="submission" date="2019-08" db="EMBL/GenBank/DDBJ databases">
        <title>Deep-cultivation of Planctomycetes and their phenomic and genomic characterization uncovers novel biology.</title>
        <authorList>
            <person name="Wiegand S."/>
            <person name="Jogler M."/>
            <person name="Boedeker C."/>
            <person name="Pinto D."/>
            <person name="Vollmers J."/>
            <person name="Rivas-Marin E."/>
            <person name="Kohn T."/>
            <person name="Peeters S.H."/>
            <person name="Heuer A."/>
            <person name="Rast P."/>
            <person name="Oberbeckmann S."/>
            <person name="Bunk B."/>
            <person name="Jeske O."/>
            <person name="Meyerdierks A."/>
            <person name="Storesund J.E."/>
            <person name="Kallscheuer N."/>
            <person name="Luecker S."/>
            <person name="Lage O.M."/>
            <person name="Pohl T."/>
            <person name="Merkel B.J."/>
            <person name="Hornburger P."/>
            <person name="Mueller R.-W."/>
            <person name="Bruemmer F."/>
            <person name="Labrenz M."/>
            <person name="Spormann A.M."/>
            <person name="Op den Camp H."/>
            <person name="Overmann J."/>
            <person name="Amann R."/>
            <person name="Jetten M.S.M."/>
            <person name="Mascher T."/>
            <person name="Medema M.H."/>
            <person name="Devos D.P."/>
            <person name="Kaster A.-K."/>
            <person name="Ovreas L."/>
            <person name="Rohde M."/>
            <person name="Galperin M.Y."/>
            <person name="Jogler C."/>
        </authorList>
    </citation>
    <scope>NUCLEOTIDE SEQUENCE [LARGE SCALE GENOMIC DNA]</scope>
    <source>
        <strain evidence="2 3">FC18</strain>
    </source>
</reference>
<dbReference type="STRING" id="980251.GCA_001642875_01976"/>